<accession>A0ABD5BQ23</accession>
<organism evidence="1 2">
    <name type="scientific">Serratia marcescens</name>
    <dbReference type="NCBI Taxonomy" id="615"/>
    <lineage>
        <taxon>Bacteria</taxon>
        <taxon>Pseudomonadati</taxon>
        <taxon>Pseudomonadota</taxon>
        <taxon>Gammaproteobacteria</taxon>
        <taxon>Enterobacterales</taxon>
        <taxon>Yersiniaceae</taxon>
        <taxon>Serratia</taxon>
    </lineage>
</organism>
<name>A0ABD5BQ23_SERMA</name>
<comment type="caution">
    <text evidence="1">The sequence shown here is derived from an EMBL/GenBank/DDBJ whole genome shotgun (WGS) entry which is preliminary data.</text>
</comment>
<dbReference type="Pfam" id="PF23793">
    <property type="entry name" value="LysC"/>
    <property type="match status" value="1"/>
</dbReference>
<dbReference type="Proteomes" id="UP001234811">
    <property type="component" value="Unassembled WGS sequence"/>
</dbReference>
<dbReference type="InterPro" id="IPR058979">
    <property type="entry name" value="LysC-like"/>
</dbReference>
<dbReference type="AlphaFoldDB" id="A0ABD5BQ23"/>
<evidence type="ECO:0000313" key="1">
    <source>
        <dbReference type="EMBL" id="MDQ9558877.1"/>
    </source>
</evidence>
<dbReference type="RefSeq" id="WP_236658252.1">
    <property type="nucleotide sequence ID" value="NZ_CP047682.1"/>
</dbReference>
<gene>
    <name evidence="1" type="ORF">RF091_25645</name>
</gene>
<sequence>MLCLSSCARQPAPAPQAVQLLPPESVFAACAQPSLQGDTWGDAVSYTLALKAALGICAVRVQTLIEWRQRQQGGEGA</sequence>
<dbReference type="EMBL" id="JAVIPQ010000435">
    <property type="protein sequence ID" value="MDQ9558877.1"/>
    <property type="molecule type" value="Genomic_DNA"/>
</dbReference>
<proteinExistence type="predicted"/>
<reference evidence="1 2" key="1">
    <citation type="submission" date="2023-07" db="EMBL/GenBank/DDBJ databases">
        <title>Pathogens genome sequencing project 196.</title>
        <authorList>
            <person name="Cao X."/>
        </authorList>
    </citation>
    <scope>NUCLEOTIDE SEQUENCE [LARGE SCALE GENOMIC DNA]</scope>
    <source>
        <strain evidence="1 2">SM41</strain>
    </source>
</reference>
<evidence type="ECO:0000313" key="2">
    <source>
        <dbReference type="Proteomes" id="UP001234811"/>
    </source>
</evidence>
<evidence type="ECO:0008006" key="3">
    <source>
        <dbReference type="Google" id="ProtNLM"/>
    </source>
</evidence>
<protein>
    <recommendedName>
        <fullName evidence="3">Peptidase</fullName>
    </recommendedName>
</protein>